<evidence type="ECO:0000313" key="1">
    <source>
        <dbReference type="EMBL" id="KAF8791990.1"/>
    </source>
</evidence>
<reference evidence="1" key="1">
    <citation type="journal article" date="2020" name="bioRxiv">
        <title>Chromosome-level reference genome of the European wasp spider Argiope bruennichi: a resource for studies on range expansion and evolutionary adaptation.</title>
        <authorList>
            <person name="Sheffer M.M."/>
            <person name="Hoppe A."/>
            <person name="Krehenwinkel H."/>
            <person name="Uhl G."/>
            <person name="Kuss A.W."/>
            <person name="Jensen L."/>
            <person name="Jensen C."/>
            <person name="Gillespie R.G."/>
            <person name="Hoff K.J."/>
            <person name="Prost S."/>
        </authorList>
    </citation>
    <scope>NUCLEOTIDE SEQUENCE</scope>
</reference>
<dbReference type="EMBL" id="JABXBU010000003">
    <property type="protein sequence ID" value="KAF8791990.1"/>
    <property type="molecule type" value="Genomic_DNA"/>
</dbReference>
<comment type="caution">
    <text evidence="1">The sequence shown here is derived from an EMBL/GenBank/DDBJ whole genome shotgun (WGS) entry which is preliminary data.</text>
</comment>
<sequence length="93" mass="10339">MKDRLEVKDIVLGQKETCKLVDAFSDCAFKNVENKCGKSTVGIFSSLFDPLIRMSRGLCEEVIIPADENDGFPDNPGMLSGIYITTLFFINPM</sequence>
<accession>A0A8T0FR90</accession>
<proteinExistence type="predicted"/>
<dbReference type="AlphaFoldDB" id="A0A8T0FR90"/>
<organism evidence="1 2">
    <name type="scientific">Argiope bruennichi</name>
    <name type="common">Wasp spider</name>
    <name type="synonym">Aranea bruennichi</name>
    <dbReference type="NCBI Taxonomy" id="94029"/>
    <lineage>
        <taxon>Eukaryota</taxon>
        <taxon>Metazoa</taxon>
        <taxon>Ecdysozoa</taxon>
        <taxon>Arthropoda</taxon>
        <taxon>Chelicerata</taxon>
        <taxon>Arachnida</taxon>
        <taxon>Araneae</taxon>
        <taxon>Araneomorphae</taxon>
        <taxon>Entelegynae</taxon>
        <taxon>Araneoidea</taxon>
        <taxon>Araneidae</taxon>
        <taxon>Argiope</taxon>
    </lineage>
</organism>
<keyword evidence="2" id="KW-1185">Reference proteome</keyword>
<reference evidence="1" key="2">
    <citation type="submission" date="2020-06" db="EMBL/GenBank/DDBJ databases">
        <authorList>
            <person name="Sheffer M."/>
        </authorList>
    </citation>
    <scope>NUCLEOTIDE SEQUENCE</scope>
</reference>
<gene>
    <name evidence="1" type="ORF">HNY73_003644</name>
</gene>
<evidence type="ECO:0000313" key="2">
    <source>
        <dbReference type="Proteomes" id="UP000807504"/>
    </source>
</evidence>
<protein>
    <submittedName>
        <fullName evidence="1">Uncharacterized protein</fullName>
    </submittedName>
</protein>
<dbReference type="Proteomes" id="UP000807504">
    <property type="component" value="Unassembled WGS sequence"/>
</dbReference>
<name>A0A8T0FR90_ARGBR</name>